<dbReference type="OrthoDB" id="7862954at2"/>
<proteinExistence type="predicted"/>
<evidence type="ECO:0000313" key="4">
    <source>
        <dbReference type="Proteomes" id="UP000056905"/>
    </source>
</evidence>
<dbReference type="Proteomes" id="UP000056905">
    <property type="component" value="Chromosome"/>
</dbReference>
<accession>A0A0P0NX94</accession>
<gene>
    <name evidence="3" type="ORF">AQ619_04610</name>
</gene>
<dbReference type="InterPro" id="IPR019301">
    <property type="entry name" value="Flagellar_prot_FlgJ_N"/>
</dbReference>
<protein>
    <submittedName>
        <fullName evidence="3">Chemotaxis protein chel</fullName>
    </submittedName>
</protein>
<dbReference type="AlphaFoldDB" id="A0A0P0NX94"/>
<dbReference type="EMBL" id="CP013002">
    <property type="protein sequence ID" value="ALL12693.1"/>
    <property type="molecule type" value="Genomic_DNA"/>
</dbReference>
<evidence type="ECO:0000256" key="1">
    <source>
        <dbReference type="SAM" id="MobiDB-lite"/>
    </source>
</evidence>
<feature type="domain" description="Flagellar protein FlgJ N-terminal" evidence="2">
    <location>
        <begin position="46"/>
        <end position="92"/>
    </location>
</feature>
<name>A0A0P0NX94_9CAUL</name>
<dbReference type="STRING" id="69395.AQ619_04610"/>
<organism evidence="3 4">
    <name type="scientific">Caulobacter henricii</name>
    <dbReference type="NCBI Taxonomy" id="69395"/>
    <lineage>
        <taxon>Bacteria</taxon>
        <taxon>Pseudomonadati</taxon>
        <taxon>Pseudomonadota</taxon>
        <taxon>Alphaproteobacteria</taxon>
        <taxon>Caulobacterales</taxon>
        <taxon>Caulobacteraceae</taxon>
        <taxon>Caulobacter</taxon>
    </lineage>
</organism>
<feature type="region of interest" description="Disordered" evidence="1">
    <location>
        <begin position="1"/>
        <end position="26"/>
    </location>
</feature>
<dbReference type="Pfam" id="PF10135">
    <property type="entry name" value="Rod-binding"/>
    <property type="match status" value="1"/>
</dbReference>
<reference evidence="3 4" key="1">
    <citation type="submission" date="2015-10" db="EMBL/GenBank/DDBJ databases">
        <title>Conservation of the essential genome among Caulobacter and Brevundimonas species.</title>
        <authorList>
            <person name="Scott D."/>
            <person name="Ely B."/>
        </authorList>
    </citation>
    <scope>NUCLEOTIDE SEQUENCE [LARGE SCALE GENOMIC DNA]</scope>
    <source>
        <strain evidence="3 4">CB4</strain>
    </source>
</reference>
<dbReference type="RefSeq" id="WP_062144911.1">
    <property type="nucleotide sequence ID" value="NZ_CP013002.1"/>
</dbReference>
<keyword evidence="4" id="KW-1185">Reference proteome</keyword>
<evidence type="ECO:0000259" key="2">
    <source>
        <dbReference type="Pfam" id="PF10135"/>
    </source>
</evidence>
<dbReference type="KEGG" id="chq:AQ619_04610"/>
<evidence type="ECO:0000313" key="3">
    <source>
        <dbReference type="EMBL" id="ALL12693.1"/>
    </source>
</evidence>
<sequence>MSPLTAIASPIDTIAPPPSAAELAKRGKIQETAQTFEASFLSVMMQSMFAGVKTSEPFGGGQAEEMFKSLLTESMAKEVSKAGGIGLASTVQREMLKLQGLKD</sequence>